<keyword evidence="1" id="KW-1185">Reference proteome</keyword>
<gene>
    <name evidence="2" type="ORF">PgNI_07501</name>
</gene>
<dbReference type="GeneID" id="41962421"/>
<evidence type="ECO:0000313" key="2">
    <source>
        <dbReference type="RefSeq" id="XP_030980543.1"/>
    </source>
</evidence>
<dbReference type="KEGG" id="pgri:PgNI_07501"/>
<name>A0A6P8B052_PYRGI</name>
<sequence length="72" mass="7953">GRLSILGFIKPNDWVSDASLGNMVWMPTYFVHNAHTRPGNWPSGFYHPDVASISSPETKTDIAGIRVLARKA</sequence>
<proteinExistence type="predicted"/>
<reference evidence="2" key="3">
    <citation type="submission" date="2025-08" db="UniProtKB">
        <authorList>
            <consortium name="RefSeq"/>
        </authorList>
    </citation>
    <scope>IDENTIFICATION</scope>
    <source>
        <strain evidence="2">NI907</strain>
    </source>
</reference>
<feature type="non-terminal residue" evidence="2">
    <location>
        <position position="72"/>
    </location>
</feature>
<organism evidence="1 2">
    <name type="scientific">Pyricularia grisea</name>
    <name type="common">Crabgrass-specific blast fungus</name>
    <name type="synonym">Magnaporthe grisea</name>
    <dbReference type="NCBI Taxonomy" id="148305"/>
    <lineage>
        <taxon>Eukaryota</taxon>
        <taxon>Fungi</taxon>
        <taxon>Dikarya</taxon>
        <taxon>Ascomycota</taxon>
        <taxon>Pezizomycotina</taxon>
        <taxon>Sordariomycetes</taxon>
        <taxon>Sordariomycetidae</taxon>
        <taxon>Magnaporthales</taxon>
        <taxon>Pyriculariaceae</taxon>
        <taxon>Pyricularia</taxon>
    </lineage>
</organism>
<reference evidence="2" key="1">
    <citation type="journal article" date="2019" name="Mol. Biol. Evol.">
        <title>Blast fungal genomes show frequent chromosomal changes, gene gains and losses, and effector gene turnover.</title>
        <authorList>
            <person name="Gomez Luciano L.B."/>
            <person name="Jason Tsai I."/>
            <person name="Chuma I."/>
            <person name="Tosa Y."/>
            <person name="Chen Y.H."/>
            <person name="Li J.Y."/>
            <person name="Li M.Y."/>
            <person name="Jade Lu M.Y."/>
            <person name="Nakayashiki H."/>
            <person name="Li W.H."/>
        </authorList>
    </citation>
    <scope>NUCLEOTIDE SEQUENCE</scope>
    <source>
        <strain evidence="2">NI907</strain>
    </source>
</reference>
<evidence type="ECO:0000313" key="1">
    <source>
        <dbReference type="Proteomes" id="UP000515153"/>
    </source>
</evidence>
<protein>
    <submittedName>
        <fullName evidence="2">Uncharacterized protein</fullName>
    </submittedName>
</protein>
<dbReference type="Proteomes" id="UP000515153">
    <property type="component" value="Unplaced"/>
</dbReference>
<dbReference type="RefSeq" id="XP_030980543.1">
    <property type="nucleotide sequence ID" value="XM_031127512.1"/>
</dbReference>
<reference evidence="2" key="2">
    <citation type="submission" date="2019-10" db="EMBL/GenBank/DDBJ databases">
        <authorList>
            <consortium name="NCBI Genome Project"/>
        </authorList>
    </citation>
    <scope>NUCLEOTIDE SEQUENCE</scope>
    <source>
        <strain evidence="2">NI907</strain>
    </source>
</reference>
<feature type="non-terminal residue" evidence="2">
    <location>
        <position position="1"/>
    </location>
</feature>
<accession>A0A6P8B052</accession>
<dbReference type="AlphaFoldDB" id="A0A6P8B052"/>